<evidence type="ECO:0000256" key="1">
    <source>
        <dbReference type="SAM" id="MobiDB-lite"/>
    </source>
</evidence>
<feature type="compositionally biased region" description="Basic and acidic residues" evidence="1">
    <location>
        <begin position="23"/>
        <end position="49"/>
    </location>
</feature>
<keyword evidence="3" id="KW-1185">Reference proteome</keyword>
<name>A0A7I8IX33_SPIIN</name>
<evidence type="ECO:0000313" key="3">
    <source>
        <dbReference type="Proteomes" id="UP001189122"/>
    </source>
</evidence>
<organism evidence="2">
    <name type="scientific">Spirodela intermedia</name>
    <name type="common">Intermediate duckweed</name>
    <dbReference type="NCBI Taxonomy" id="51605"/>
    <lineage>
        <taxon>Eukaryota</taxon>
        <taxon>Viridiplantae</taxon>
        <taxon>Streptophyta</taxon>
        <taxon>Embryophyta</taxon>
        <taxon>Tracheophyta</taxon>
        <taxon>Spermatophyta</taxon>
        <taxon>Magnoliopsida</taxon>
        <taxon>Liliopsida</taxon>
        <taxon>Araceae</taxon>
        <taxon>Lemnoideae</taxon>
        <taxon>Spirodela</taxon>
    </lineage>
</organism>
<protein>
    <submittedName>
        <fullName evidence="2">Uncharacterized protein</fullName>
    </submittedName>
</protein>
<evidence type="ECO:0000313" key="2">
    <source>
        <dbReference type="EMBL" id="CAA2622749.1"/>
    </source>
</evidence>
<feature type="region of interest" description="Disordered" evidence="1">
    <location>
        <begin position="22"/>
        <end position="66"/>
    </location>
</feature>
<gene>
    <name evidence="2" type="ORF">SI7747_06008773</name>
</gene>
<dbReference type="Proteomes" id="UP001189122">
    <property type="component" value="Unassembled WGS sequence"/>
</dbReference>
<dbReference type="EMBL" id="CACRZD030000006">
    <property type="protein sequence ID" value="CAA6662381.1"/>
    <property type="molecule type" value="Genomic_DNA"/>
</dbReference>
<reference evidence="2 3" key="1">
    <citation type="submission" date="2019-12" db="EMBL/GenBank/DDBJ databases">
        <authorList>
            <person name="Scholz U."/>
            <person name="Mascher M."/>
            <person name="Fiebig A."/>
        </authorList>
    </citation>
    <scope>NUCLEOTIDE SEQUENCE</scope>
</reference>
<dbReference type="AlphaFoldDB" id="A0A7I8IX33"/>
<sequence length="66" mass="7635">MQDSSLRFITCTDKLILFSNEGSCKDTPTRRPDRESKSRRERARDERLWRHSQIGAPEASECPPGK</sequence>
<dbReference type="EMBL" id="LR743593">
    <property type="protein sequence ID" value="CAA2622749.1"/>
    <property type="molecule type" value="Genomic_DNA"/>
</dbReference>
<proteinExistence type="predicted"/>
<accession>A0A7I8IX33</accession>